<name>A0A139KY08_BACOV</name>
<gene>
    <name evidence="1" type="ORF">F3F25_16850</name>
</gene>
<protein>
    <submittedName>
        <fullName evidence="1">Uncharacterized protein</fullName>
    </submittedName>
</protein>
<sequence>MKLPKFIRKYLIRMIKMRVVKKIQPDGDYQKAVSFVINAPLKEWRIRLWCVTHFKDECGSGDESDWERLLDYLTH</sequence>
<organism evidence="1 2">
    <name type="scientific">Bacteroides ovatus</name>
    <dbReference type="NCBI Taxonomy" id="28116"/>
    <lineage>
        <taxon>Bacteria</taxon>
        <taxon>Pseudomonadati</taxon>
        <taxon>Bacteroidota</taxon>
        <taxon>Bacteroidia</taxon>
        <taxon>Bacteroidales</taxon>
        <taxon>Bacteroidaceae</taxon>
        <taxon>Bacteroides</taxon>
    </lineage>
</organism>
<reference evidence="1 2" key="1">
    <citation type="journal article" date="2019" name="Nat. Med.">
        <title>A library of human gut bacterial isolates paired with longitudinal multiomics data enables mechanistic microbiome research.</title>
        <authorList>
            <person name="Poyet M."/>
            <person name="Groussin M."/>
            <person name="Gibbons S.M."/>
            <person name="Avila-Pacheco J."/>
            <person name="Jiang X."/>
            <person name="Kearney S.M."/>
            <person name="Perrotta A.R."/>
            <person name="Berdy B."/>
            <person name="Zhao S."/>
            <person name="Lieberman T.D."/>
            <person name="Swanson P.K."/>
            <person name="Smith M."/>
            <person name="Roesemann S."/>
            <person name="Alexander J.E."/>
            <person name="Rich S.A."/>
            <person name="Livny J."/>
            <person name="Vlamakis H."/>
            <person name="Clish C."/>
            <person name="Bullock K."/>
            <person name="Deik A."/>
            <person name="Scott J."/>
            <person name="Pierce K.A."/>
            <person name="Xavier R.J."/>
            <person name="Alm E.J."/>
        </authorList>
    </citation>
    <scope>NUCLEOTIDE SEQUENCE [LARGE SCALE GENOMIC DNA]</scope>
    <source>
        <strain evidence="1 2">BIOML-A160</strain>
    </source>
</reference>
<dbReference type="AlphaFoldDB" id="A0A139KY08"/>
<dbReference type="EMBL" id="VWLB01000029">
    <property type="protein sequence ID" value="KAA3926567.1"/>
    <property type="molecule type" value="Genomic_DNA"/>
</dbReference>
<evidence type="ECO:0000313" key="2">
    <source>
        <dbReference type="Proteomes" id="UP000365824"/>
    </source>
</evidence>
<dbReference type="Proteomes" id="UP000365824">
    <property type="component" value="Unassembled WGS sequence"/>
</dbReference>
<accession>A0A139KY08</accession>
<proteinExistence type="predicted"/>
<evidence type="ECO:0000313" key="1">
    <source>
        <dbReference type="EMBL" id="KAA3926567.1"/>
    </source>
</evidence>
<comment type="caution">
    <text evidence="1">The sequence shown here is derived from an EMBL/GenBank/DDBJ whole genome shotgun (WGS) entry which is preliminary data.</text>
</comment>